<dbReference type="InterPro" id="IPR056861">
    <property type="entry name" value="HMCN1-like_VWA"/>
</dbReference>
<evidence type="ECO:0000259" key="4">
    <source>
        <dbReference type="PROSITE" id="PS50853"/>
    </source>
</evidence>
<sequence length="1123" mass="121572">MSGPTRDHEWITREGIRRNIRQFFLDYPPSDNPSIHLPIDASLTQLFHAYYGNTASPTRFIKAVNSIAMANVKTDSSQQYRYDPAIHSDGEQLDAVQQKLVDRYPKIIASVIDEAYPAARSLLGTSLHSIQKFYAHSTWVEQGNTGILEGLGILGNTFDGMLAEAAEDVCTSCSSSQGYCSGNVISGAGLSSGYYTYPSELGASQLVPKPTTGGKCSHGGLLDVSSDDEAKGGVNKDTTSPCFSPHHDLHADAAEAAVMATDYYLKHLGRNIGVTKYRLLFDLYQGTALSVSIDTTGSMSDDIAAVKDQVTQIVENTVTEVYILSQFNDPECGPVYKTSNTDEFLDAVCAMPAVVVTDRSSSGVDYNGKQGITVKAASLLHGGYVNTKLFPPFIPQYALSVTPDYGDVFCFTDAEAKDGELMDGVISLAQLQKNKVTVILSDILTKNQEKQQQEERKGEGRDLITGIAEYKRLVDATGGLLISAEKFNIDEIANIIGSSVANATVTILQLETSADMSVEVPIDDSVFDCELRISGQTNTAFFTDPTGTAYDLMDRAGLEATSGVEVIVHTDTLKAVRWLSPSAGMWVLTTTLADPTLSITLQATSTLDFLNDFAVLDPSPPHPHYRPIEGQPLMNTIYYLEITLVGHLESDVAVVSAIQFVDKAGVVLREVEYPFAAKDQAYIRTDPLPDQPFYVRVVGFLGSGNRWMRYSGVEVWPVETGVDLFATSEELSAHPGESATANFLVTNYGIESYFTITGIDDLYFLTFMVPDRVFLSNNESVEVEAQFFVPLDATHGQVSTAIVTARSELQTQNVNSAIAHFIVLSSVVDLSLPTCTLTNTPDCTGYLTNGVCSRQNWTANAVFRDSGSGLYSVQSEPEPLSLTTTGLTPGTTSDVTADFVLSCCSPQAVLRGVDGMGNAGECNVDMGALGGAIENFHVETAEATYLLLKWNITPSDIPIDHYDLNIDSTIIHQSLCKELECQELVNYLDQCSLHEFVLTPYFDDGGVDVVVGAPAFTQGSTLDGGDPQTPTDGLTVDATVNTITVSWKPPNLVCPYTYQVCHYEVNTDPGLAVCDSTTITSHTLRDLDECKAYFIDVATTNSNGLSSSPLNFYSVTHCTEIIP</sequence>
<dbReference type="Proteomes" id="UP001286313">
    <property type="component" value="Unassembled WGS sequence"/>
</dbReference>
<reference evidence="5" key="1">
    <citation type="submission" date="2023-10" db="EMBL/GenBank/DDBJ databases">
        <title>Genome assemblies of two species of porcelain crab, Petrolisthes cinctipes and Petrolisthes manimaculis (Anomura: Porcellanidae).</title>
        <authorList>
            <person name="Angst P."/>
        </authorList>
    </citation>
    <scope>NUCLEOTIDE SEQUENCE</scope>
    <source>
        <strain evidence="5">PB745_01</strain>
        <tissue evidence="5">Gill</tissue>
    </source>
</reference>
<dbReference type="SMART" id="SM00060">
    <property type="entry name" value="FN3"/>
    <property type="match status" value="1"/>
</dbReference>
<feature type="domain" description="Fibronectin type-III" evidence="4">
    <location>
        <begin position="1026"/>
        <end position="1121"/>
    </location>
</feature>
<name>A0AAE1EPX5_PETCI</name>
<dbReference type="Pfam" id="PF25106">
    <property type="entry name" value="VWA_4"/>
    <property type="match status" value="2"/>
</dbReference>
<evidence type="ECO:0000313" key="5">
    <source>
        <dbReference type="EMBL" id="KAK3858686.1"/>
    </source>
</evidence>
<evidence type="ECO:0000256" key="3">
    <source>
        <dbReference type="ARBA" id="ARBA00022729"/>
    </source>
</evidence>
<keyword evidence="6" id="KW-1185">Reference proteome</keyword>
<dbReference type="InterPro" id="IPR036116">
    <property type="entry name" value="FN3_sf"/>
</dbReference>
<dbReference type="EMBL" id="JAWQEG010005242">
    <property type="protein sequence ID" value="KAK3858686.1"/>
    <property type="molecule type" value="Genomic_DNA"/>
</dbReference>
<keyword evidence="2" id="KW-0964">Secreted</keyword>
<comment type="caution">
    <text evidence="5">The sequence shown here is derived from an EMBL/GenBank/DDBJ whole genome shotgun (WGS) entry which is preliminary data.</text>
</comment>
<dbReference type="InterPro" id="IPR013783">
    <property type="entry name" value="Ig-like_fold"/>
</dbReference>
<organism evidence="5 6">
    <name type="scientific">Petrolisthes cinctipes</name>
    <name type="common">Flat porcelain crab</name>
    <dbReference type="NCBI Taxonomy" id="88211"/>
    <lineage>
        <taxon>Eukaryota</taxon>
        <taxon>Metazoa</taxon>
        <taxon>Ecdysozoa</taxon>
        <taxon>Arthropoda</taxon>
        <taxon>Crustacea</taxon>
        <taxon>Multicrustacea</taxon>
        <taxon>Malacostraca</taxon>
        <taxon>Eumalacostraca</taxon>
        <taxon>Eucarida</taxon>
        <taxon>Decapoda</taxon>
        <taxon>Pleocyemata</taxon>
        <taxon>Anomura</taxon>
        <taxon>Galatheoidea</taxon>
        <taxon>Porcellanidae</taxon>
        <taxon>Petrolisthes</taxon>
    </lineage>
</organism>
<dbReference type="Pfam" id="PF00041">
    <property type="entry name" value="fn3"/>
    <property type="match status" value="1"/>
</dbReference>
<dbReference type="Pfam" id="PF25107">
    <property type="entry name" value="VWA7_N"/>
    <property type="match status" value="1"/>
</dbReference>
<evidence type="ECO:0000313" key="6">
    <source>
        <dbReference type="Proteomes" id="UP001286313"/>
    </source>
</evidence>
<comment type="subcellular location">
    <subcellularLocation>
        <location evidence="1">Secreted</location>
    </subcellularLocation>
</comment>
<dbReference type="InterPro" id="IPR057615">
    <property type="entry name" value="Ig_VWA7"/>
</dbReference>
<dbReference type="InterPro" id="IPR003961">
    <property type="entry name" value="FN3_dom"/>
</dbReference>
<dbReference type="PANTHER" id="PTHR14905">
    <property type="entry name" value="NG37"/>
    <property type="match status" value="1"/>
</dbReference>
<dbReference type="InterPro" id="IPR052577">
    <property type="entry name" value="VWA7"/>
</dbReference>
<dbReference type="CDD" id="cd00063">
    <property type="entry name" value="FN3"/>
    <property type="match status" value="1"/>
</dbReference>
<dbReference type="Pfam" id="PF23619">
    <property type="entry name" value="Ig_VWA7"/>
    <property type="match status" value="1"/>
</dbReference>
<dbReference type="InterPro" id="IPR056862">
    <property type="entry name" value="VWA7_N"/>
</dbReference>
<protein>
    <recommendedName>
        <fullName evidence="4">Fibronectin type-III domain-containing protein</fullName>
    </recommendedName>
</protein>
<evidence type="ECO:0000256" key="1">
    <source>
        <dbReference type="ARBA" id="ARBA00004613"/>
    </source>
</evidence>
<dbReference type="PROSITE" id="PS50853">
    <property type="entry name" value="FN3"/>
    <property type="match status" value="1"/>
</dbReference>
<gene>
    <name evidence="5" type="ORF">Pcinc_035140</name>
</gene>
<dbReference type="PANTHER" id="PTHR14905:SF7">
    <property type="entry name" value="VON WILLEBRAND FACTOR A DOMAIN-CONTAINING PROTEIN 7"/>
    <property type="match status" value="1"/>
</dbReference>
<dbReference type="AlphaFoldDB" id="A0AAE1EPX5"/>
<evidence type="ECO:0000256" key="2">
    <source>
        <dbReference type="ARBA" id="ARBA00022525"/>
    </source>
</evidence>
<dbReference type="SUPFAM" id="SSF49265">
    <property type="entry name" value="Fibronectin type III"/>
    <property type="match status" value="1"/>
</dbReference>
<accession>A0AAE1EPX5</accession>
<proteinExistence type="predicted"/>
<keyword evidence="3" id="KW-0732">Signal</keyword>
<dbReference type="Gene3D" id="2.60.40.10">
    <property type="entry name" value="Immunoglobulins"/>
    <property type="match status" value="1"/>
</dbReference>